<reference evidence="2" key="1">
    <citation type="journal article" date="2015" name="Nat. Genet.">
        <title>The genome and transcriptome of the zoonotic hookworm Ancylostoma ceylanicum identify infection-specific gene families.</title>
        <authorList>
            <person name="Schwarz E.M."/>
            <person name="Hu Y."/>
            <person name="Antoshechkin I."/>
            <person name="Miller M.M."/>
            <person name="Sternberg P.W."/>
            <person name="Aroian R.V."/>
        </authorList>
    </citation>
    <scope>NUCLEOTIDE SEQUENCE</scope>
    <source>
        <strain evidence="2">HY135</strain>
    </source>
</reference>
<sequence>MLSSRRLRPSSHFALFFHAFLRPHTALSVRVASSSSVRRHRRSVSETISSLVQMTAEYFEHYKCVSGVDEGELLLRFLWGSRSEFCLKEAQSLIVLDVHIEVDEFYLLMYWECHTECII</sequence>
<gene>
    <name evidence="1" type="primary">Acey_s0035.g2995</name>
    <name evidence="1" type="ORF">Y032_0035g2995</name>
</gene>
<proteinExistence type="predicted"/>
<keyword evidence="2" id="KW-1185">Reference proteome</keyword>
<accession>A0A016UKC5</accession>
<organism evidence="1 2">
    <name type="scientific">Ancylostoma ceylanicum</name>
    <dbReference type="NCBI Taxonomy" id="53326"/>
    <lineage>
        <taxon>Eukaryota</taxon>
        <taxon>Metazoa</taxon>
        <taxon>Ecdysozoa</taxon>
        <taxon>Nematoda</taxon>
        <taxon>Chromadorea</taxon>
        <taxon>Rhabditida</taxon>
        <taxon>Rhabditina</taxon>
        <taxon>Rhabditomorpha</taxon>
        <taxon>Strongyloidea</taxon>
        <taxon>Ancylostomatidae</taxon>
        <taxon>Ancylostomatinae</taxon>
        <taxon>Ancylostoma</taxon>
    </lineage>
</organism>
<dbReference type="Proteomes" id="UP000024635">
    <property type="component" value="Unassembled WGS sequence"/>
</dbReference>
<protein>
    <submittedName>
        <fullName evidence="1">Uncharacterized protein</fullName>
    </submittedName>
</protein>
<comment type="caution">
    <text evidence="1">The sequence shown here is derived from an EMBL/GenBank/DDBJ whole genome shotgun (WGS) entry which is preliminary data.</text>
</comment>
<dbReference type="EMBL" id="JARK01001371">
    <property type="protein sequence ID" value="EYC15839.1"/>
    <property type="molecule type" value="Genomic_DNA"/>
</dbReference>
<dbReference type="AlphaFoldDB" id="A0A016UKC5"/>
<name>A0A016UKC5_9BILA</name>
<evidence type="ECO:0000313" key="2">
    <source>
        <dbReference type="Proteomes" id="UP000024635"/>
    </source>
</evidence>
<evidence type="ECO:0000313" key="1">
    <source>
        <dbReference type="EMBL" id="EYC15839.1"/>
    </source>
</evidence>